<evidence type="ECO:0000259" key="1">
    <source>
        <dbReference type="Pfam" id="PF01368"/>
    </source>
</evidence>
<organism evidence="3 4">
    <name type="scientific">Williamsia marianensis</name>
    <dbReference type="NCBI Taxonomy" id="85044"/>
    <lineage>
        <taxon>Bacteria</taxon>
        <taxon>Bacillati</taxon>
        <taxon>Actinomycetota</taxon>
        <taxon>Actinomycetes</taxon>
        <taxon>Mycobacteriales</taxon>
        <taxon>Nocardiaceae</taxon>
        <taxon>Williamsia</taxon>
    </lineage>
</organism>
<evidence type="ECO:0000259" key="2">
    <source>
        <dbReference type="Pfam" id="PF02272"/>
    </source>
</evidence>
<dbReference type="RefSeq" id="WP_099384949.1">
    <property type="nucleotide sequence ID" value="NZ_PEBD01000012.1"/>
</dbReference>
<feature type="domain" description="DHHA1" evidence="2">
    <location>
        <begin position="247"/>
        <end position="316"/>
    </location>
</feature>
<dbReference type="EMBL" id="PEBD01000012">
    <property type="protein sequence ID" value="PHV64681.1"/>
    <property type="molecule type" value="Genomic_DNA"/>
</dbReference>
<sequence length="324" mass="33908">MNTTETAATSALRSIVDVLASAEHVTVLCHTRPDADTIGSGLAIAGALRRRGTVVEVSFPDSATLPAALAELPGADTLVEPGEVVGHPVVVTVDCASIHRLESLAAVVEAAQSSVVIDHHASNDGFGTINFVDPTADCTAELVLEIIDALEVPLDVEVATCLYAGVVTDTGSFKWASPRSHRIAARLLELGVDGRRWTRRLLDTHRFAWLTMVAAALGSAELVPHAFAGRGLVYAVVDHESTAALGWEESESVVDIVRTTSEAEVAVVFKEASPGQWTVSMRAKSDVDLVPLARTHGGGGHRLAAGYGATGTATEVVGQLLRSV</sequence>
<dbReference type="GO" id="GO:0003676">
    <property type="term" value="F:nucleic acid binding"/>
    <property type="evidence" value="ECO:0007669"/>
    <property type="project" value="InterPro"/>
</dbReference>
<dbReference type="PANTHER" id="PTHR47618:SF1">
    <property type="entry name" value="BIFUNCTIONAL OLIGORIBONUCLEASE AND PAP PHOSPHATASE NRNA"/>
    <property type="match status" value="1"/>
</dbReference>
<name>A0A2G3PFU8_WILMA</name>
<dbReference type="Gene3D" id="3.90.1640.10">
    <property type="entry name" value="inorganic pyrophosphatase (n-terminal core)"/>
    <property type="match status" value="1"/>
</dbReference>
<dbReference type="SUPFAM" id="SSF64182">
    <property type="entry name" value="DHH phosphoesterases"/>
    <property type="match status" value="1"/>
</dbReference>
<evidence type="ECO:0000313" key="3">
    <source>
        <dbReference type="EMBL" id="PHV64681.1"/>
    </source>
</evidence>
<dbReference type="AlphaFoldDB" id="A0A2G3PFU8"/>
<proteinExistence type="predicted"/>
<protein>
    <submittedName>
        <fullName evidence="3">Phosphoesterase</fullName>
    </submittedName>
</protein>
<dbReference type="Pfam" id="PF01368">
    <property type="entry name" value="DHH"/>
    <property type="match status" value="1"/>
</dbReference>
<dbReference type="Gene3D" id="3.10.310.30">
    <property type="match status" value="1"/>
</dbReference>
<dbReference type="InterPro" id="IPR038763">
    <property type="entry name" value="DHH_sf"/>
</dbReference>
<dbReference type="PANTHER" id="PTHR47618">
    <property type="entry name" value="BIFUNCTIONAL OLIGORIBONUCLEASE AND PAP PHOSPHATASE NRNA"/>
    <property type="match status" value="1"/>
</dbReference>
<accession>A0A2G3PFU8</accession>
<evidence type="ECO:0000313" key="4">
    <source>
        <dbReference type="Proteomes" id="UP000225108"/>
    </source>
</evidence>
<dbReference type="Pfam" id="PF02272">
    <property type="entry name" value="DHHA1"/>
    <property type="match status" value="1"/>
</dbReference>
<dbReference type="InterPro" id="IPR003156">
    <property type="entry name" value="DHHA1_dom"/>
</dbReference>
<reference evidence="3 4" key="1">
    <citation type="submission" date="2017-10" db="EMBL/GenBank/DDBJ databases">
        <title>The draft genome sequence of Williamsia sp. BULT 1.1 isolated from the semi-arid grassland soils from South Africa.</title>
        <authorList>
            <person name="Kabwe M.H."/>
            <person name="Govender N."/>
            <person name="Mutseka Lunga P."/>
            <person name="Vikram S."/>
            <person name="Makhalanyane T.P."/>
        </authorList>
    </citation>
    <scope>NUCLEOTIDE SEQUENCE [LARGE SCALE GENOMIC DNA]</scope>
    <source>
        <strain evidence="3 4">BULT 1.1</strain>
    </source>
</reference>
<dbReference type="Proteomes" id="UP000225108">
    <property type="component" value="Unassembled WGS sequence"/>
</dbReference>
<dbReference type="InterPro" id="IPR051319">
    <property type="entry name" value="Oligoribo/pAp-PDE_c-di-AMP_PDE"/>
</dbReference>
<comment type="caution">
    <text evidence="3">The sequence shown here is derived from an EMBL/GenBank/DDBJ whole genome shotgun (WGS) entry which is preliminary data.</text>
</comment>
<gene>
    <name evidence="3" type="ORF">CSW57_23105</name>
</gene>
<feature type="domain" description="DDH" evidence="1">
    <location>
        <begin position="25"/>
        <end position="166"/>
    </location>
</feature>
<dbReference type="InterPro" id="IPR001667">
    <property type="entry name" value="DDH_dom"/>
</dbReference>